<feature type="domain" description="DUF6596" evidence="1">
    <location>
        <begin position="184"/>
        <end position="284"/>
    </location>
</feature>
<dbReference type="InterPro" id="IPR011990">
    <property type="entry name" value="TPR-like_helical_dom_sf"/>
</dbReference>
<dbReference type="PANTHER" id="PTHR47756">
    <property type="entry name" value="BLL6612 PROTEIN-RELATED"/>
    <property type="match status" value="1"/>
</dbReference>
<dbReference type="GO" id="GO:0006352">
    <property type="term" value="P:DNA-templated transcription initiation"/>
    <property type="evidence" value="ECO:0007669"/>
    <property type="project" value="InterPro"/>
</dbReference>
<sequence length="418" mass="47384">MVKLISEQLDKLVRQDKGRIMATLMGQFGDLARCEEAFQDAQALALRAWYKGIPDNARAWILKTARHRAIDTIRREHCFQGVVSDLSAQIDFDASVDNIADIEEIELPDERLKLMLICCHPALEEKTCVVMSLRFIAGLTTTEIGRGFLDKPATIGQRLSRAKNKIRLSGIRYGLPTHDQLAGRITVVLKVIYLIFNEGYVCQKGDEQLRFDLCEEALYLADLVSQLQPNHAEAQGLLALMQLCHARSAARQTGDGMFIPLEHQIRELWDRKVITEASRRLELALTLGEMGPYQLQAAIAAIHCQAPNYASTDWPQIVMMYRLLFKCQANDVVLLNLSVAESYIYGMEYALQKIEPLAESLSAYQPFHATRADFLSKLDRFDESIKAYEHALALTSVVSERRYLQQQKKGVLERKPKQ</sequence>
<organism evidence="2 3">
    <name type="scientific">Shewanella hanedai</name>
    <name type="common">Alteromonas hanedai</name>
    <dbReference type="NCBI Taxonomy" id="25"/>
    <lineage>
        <taxon>Bacteria</taxon>
        <taxon>Pseudomonadati</taxon>
        <taxon>Pseudomonadota</taxon>
        <taxon>Gammaproteobacteria</taxon>
        <taxon>Alteromonadales</taxon>
        <taxon>Shewanellaceae</taxon>
        <taxon>Shewanella</taxon>
    </lineage>
</organism>
<gene>
    <name evidence="2" type="ORF">FN961_01745</name>
</gene>
<dbReference type="RefSeq" id="WP_143562815.1">
    <property type="nucleotide sequence ID" value="NZ_BMPL01000001.1"/>
</dbReference>
<keyword evidence="3" id="KW-1185">Reference proteome</keyword>
<dbReference type="EMBL" id="VKGK01000001">
    <property type="protein sequence ID" value="TRY16369.1"/>
    <property type="molecule type" value="Genomic_DNA"/>
</dbReference>
<dbReference type="Pfam" id="PF20239">
    <property type="entry name" value="DUF6596"/>
    <property type="match status" value="1"/>
</dbReference>
<dbReference type="InterPro" id="IPR013325">
    <property type="entry name" value="RNA_pol_sigma_r2"/>
</dbReference>
<dbReference type="OrthoDB" id="9780299at2"/>
<dbReference type="GO" id="GO:0003700">
    <property type="term" value="F:DNA-binding transcription factor activity"/>
    <property type="evidence" value="ECO:0007669"/>
    <property type="project" value="InterPro"/>
</dbReference>
<name>A0A553JV89_SHEHA</name>
<comment type="caution">
    <text evidence="2">The sequence shown here is derived from an EMBL/GenBank/DDBJ whole genome shotgun (WGS) entry which is preliminary data.</text>
</comment>
<dbReference type="Proteomes" id="UP000318126">
    <property type="component" value="Unassembled WGS sequence"/>
</dbReference>
<dbReference type="PANTHER" id="PTHR47756:SF2">
    <property type="entry name" value="BLL6612 PROTEIN"/>
    <property type="match status" value="1"/>
</dbReference>
<evidence type="ECO:0000313" key="3">
    <source>
        <dbReference type="Proteomes" id="UP000318126"/>
    </source>
</evidence>
<dbReference type="Gene3D" id="1.10.1740.10">
    <property type="match status" value="1"/>
</dbReference>
<dbReference type="AlphaFoldDB" id="A0A553JV89"/>
<accession>A0A553JV89</accession>
<proteinExistence type="predicted"/>
<evidence type="ECO:0000313" key="2">
    <source>
        <dbReference type="EMBL" id="TRY16369.1"/>
    </source>
</evidence>
<dbReference type="InterPro" id="IPR046531">
    <property type="entry name" value="DUF6596"/>
</dbReference>
<reference evidence="3" key="1">
    <citation type="submission" date="2019-07" db="EMBL/GenBank/DDBJ databases">
        <title>Shewanella sp. YLB-08 draft genomic sequence.</title>
        <authorList>
            <person name="Yu L."/>
        </authorList>
    </citation>
    <scope>NUCLEOTIDE SEQUENCE [LARGE SCALE GENOMIC DNA]</scope>
    <source>
        <strain evidence="3">JCM 20706</strain>
    </source>
</reference>
<dbReference type="SUPFAM" id="SSF48452">
    <property type="entry name" value="TPR-like"/>
    <property type="match status" value="1"/>
</dbReference>
<dbReference type="InterPro" id="IPR013324">
    <property type="entry name" value="RNA_pol_sigma_r3/r4-like"/>
</dbReference>
<evidence type="ECO:0000259" key="1">
    <source>
        <dbReference type="Pfam" id="PF20239"/>
    </source>
</evidence>
<protein>
    <recommendedName>
        <fullName evidence="1">DUF6596 domain-containing protein</fullName>
    </recommendedName>
</protein>
<dbReference type="SUPFAM" id="SSF88946">
    <property type="entry name" value="Sigma2 domain of RNA polymerase sigma factors"/>
    <property type="match status" value="1"/>
</dbReference>
<dbReference type="SUPFAM" id="SSF88659">
    <property type="entry name" value="Sigma3 and sigma4 domains of RNA polymerase sigma factors"/>
    <property type="match status" value="1"/>
</dbReference>